<accession>A0A6V7WBN2</accession>
<protein>
    <submittedName>
        <fullName evidence="1">Uncharacterized protein</fullName>
    </submittedName>
</protein>
<dbReference type="Proteomes" id="UP000580250">
    <property type="component" value="Unassembled WGS sequence"/>
</dbReference>
<organism evidence="1 2">
    <name type="scientific">Meloidogyne enterolobii</name>
    <name type="common">Root-knot nematode worm</name>
    <name type="synonym">Meloidogyne mayaguensis</name>
    <dbReference type="NCBI Taxonomy" id="390850"/>
    <lineage>
        <taxon>Eukaryota</taxon>
        <taxon>Metazoa</taxon>
        <taxon>Ecdysozoa</taxon>
        <taxon>Nematoda</taxon>
        <taxon>Chromadorea</taxon>
        <taxon>Rhabditida</taxon>
        <taxon>Tylenchina</taxon>
        <taxon>Tylenchomorpha</taxon>
        <taxon>Tylenchoidea</taxon>
        <taxon>Meloidogynidae</taxon>
        <taxon>Meloidogyninae</taxon>
        <taxon>Meloidogyne</taxon>
    </lineage>
</organism>
<dbReference type="EMBL" id="CAJEWN010000483">
    <property type="protein sequence ID" value="CAD2183931.1"/>
    <property type="molecule type" value="Genomic_DNA"/>
</dbReference>
<evidence type="ECO:0000313" key="1">
    <source>
        <dbReference type="EMBL" id="CAD2183931.1"/>
    </source>
</evidence>
<gene>
    <name evidence="1" type="ORF">MENT_LOCUS36253</name>
</gene>
<proteinExistence type="predicted"/>
<comment type="caution">
    <text evidence="1">The sequence shown here is derived from an EMBL/GenBank/DDBJ whole genome shotgun (WGS) entry which is preliminary data.</text>
</comment>
<name>A0A6V7WBN2_MELEN</name>
<reference evidence="1 2" key="1">
    <citation type="submission" date="2020-08" db="EMBL/GenBank/DDBJ databases">
        <authorList>
            <person name="Koutsovoulos G."/>
            <person name="Danchin GJ E."/>
        </authorList>
    </citation>
    <scope>NUCLEOTIDE SEQUENCE [LARGE SCALE GENOMIC DNA]</scope>
</reference>
<evidence type="ECO:0000313" key="2">
    <source>
        <dbReference type="Proteomes" id="UP000580250"/>
    </source>
</evidence>
<dbReference type="AlphaFoldDB" id="A0A6V7WBN2"/>
<sequence length="52" mass="5933">MRYNLHFSNFSPKKVLGPPYGFSIFNRLYLGSKIFPRANFGGVRLSSTSSFK</sequence>